<dbReference type="CDD" id="cd22157">
    <property type="entry name" value="F-box_AtFBW1-like"/>
    <property type="match status" value="1"/>
</dbReference>
<dbReference type="PANTHER" id="PTHR31672">
    <property type="entry name" value="BNACNNG10540D PROTEIN"/>
    <property type="match status" value="1"/>
</dbReference>
<dbReference type="AlphaFoldDB" id="A0AAD8SLB3"/>
<dbReference type="Proteomes" id="UP001231189">
    <property type="component" value="Unassembled WGS sequence"/>
</dbReference>
<dbReference type="EMBL" id="JAUUTY010000003">
    <property type="protein sequence ID" value="KAK1660433.1"/>
    <property type="molecule type" value="Genomic_DNA"/>
</dbReference>
<sequence>MLREATAVSLPDDTIFDILSRTPASSLRRFRCVCKEWRALISDPFFLAAHKSRRPELLLVDTNYFRGYKERDLQLRDLSGNVVKLIQGVGGSDILPMTNIDDGIVCVIDGHCKAVRVIDLATGEVLSTIHGVEVRRRMHCFVRRQYETFGIGRTASSGVYKVVRVVLGDLSGTSSTLLCFDLENEQWNINQPIKGPWEQFSAEMYSTISLCITELSGFLCVVQKKCINVHMFLPQHDSSTNVWILDGLHKSNWTKMYTIPAGISCGIHMPLRVMHGGDKFLVQRVSTYPSSGLSSLQLYDPCTKKCADLTGKLGYLSDNIVLCNMHLKHLVSVKKQFTMV</sequence>
<dbReference type="SUPFAM" id="SSF50965">
    <property type="entry name" value="Galactose oxidase, central domain"/>
    <property type="match status" value="1"/>
</dbReference>
<dbReference type="Pfam" id="PF00646">
    <property type="entry name" value="F-box"/>
    <property type="match status" value="1"/>
</dbReference>
<dbReference type="InterPro" id="IPR011043">
    <property type="entry name" value="Gal_Oxase/kelch_b-propeller"/>
</dbReference>
<organism evidence="2 3">
    <name type="scientific">Lolium multiflorum</name>
    <name type="common">Italian ryegrass</name>
    <name type="synonym">Lolium perenne subsp. multiflorum</name>
    <dbReference type="NCBI Taxonomy" id="4521"/>
    <lineage>
        <taxon>Eukaryota</taxon>
        <taxon>Viridiplantae</taxon>
        <taxon>Streptophyta</taxon>
        <taxon>Embryophyta</taxon>
        <taxon>Tracheophyta</taxon>
        <taxon>Spermatophyta</taxon>
        <taxon>Magnoliopsida</taxon>
        <taxon>Liliopsida</taxon>
        <taxon>Poales</taxon>
        <taxon>Poaceae</taxon>
        <taxon>BOP clade</taxon>
        <taxon>Pooideae</taxon>
        <taxon>Poodae</taxon>
        <taxon>Poeae</taxon>
        <taxon>Poeae Chloroplast Group 2 (Poeae type)</taxon>
        <taxon>Loliodinae</taxon>
        <taxon>Loliinae</taxon>
        <taxon>Lolium</taxon>
    </lineage>
</organism>
<dbReference type="Gene3D" id="1.20.1280.50">
    <property type="match status" value="1"/>
</dbReference>
<feature type="domain" description="F-box" evidence="1">
    <location>
        <begin position="4"/>
        <end position="49"/>
    </location>
</feature>
<dbReference type="SUPFAM" id="SSF81383">
    <property type="entry name" value="F-box domain"/>
    <property type="match status" value="1"/>
</dbReference>
<name>A0AAD8SLB3_LOLMU</name>
<protein>
    <recommendedName>
        <fullName evidence="1">F-box domain-containing protein</fullName>
    </recommendedName>
</protein>
<proteinExistence type="predicted"/>
<evidence type="ECO:0000259" key="1">
    <source>
        <dbReference type="PROSITE" id="PS50181"/>
    </source>
</evidence>
<dbReference type="InterPro" id="IPR001810">
    <property type="entry name" value="F-box_dom"/>
</dbReference>
<gene>
    <name evidence="2" type="ORF">QYE76_048592</name>
</gene>
<dbReference type="InterPro" id="IPR050796">
    <property type="entry name" value="SCF_F-box_component"/>
</dbReference>
<dbReference type="PANTHER" id="PTHR31672:SF13">
    <property type="entry name" value="F-BOX PROTEIN CPR30-LIKE"/>
    <property type="match status" value="1"/>
</dbReference>
<comment type="caution">
    <text evidence="2">The sequence shown here is derived from an EMBL/GenBank/DDBJ whole genome shotgun (WGS) entry which is preliminary data.</text>
</comment>
<reference evidence="2" key="1">
    <citation type="submission" date="2023-07" db="EMBL/GenBank/DDBJ databases">
        <title>A chromosome-level genome assembly of Lolium multiflorum.</title>
        <authorList>
            <person name="Chen Y."/>
            <person name="Copetti D."/>
            <person name="Kolliker R."/>
            <person name="Studer B."/>
        </authorList>
    </citation>
    <scope>NUCLEOTIDE SEQUENCE</scope>
    <source>
        <strain evidence="2">02402/16</strain>
        <tissue evidence="2">Leaf</tissue>
    </source>
</reference>
<keyword evidence="3" id="KW-1185">Reference proteome</keyword>
<evidence type="ECO:0000313" key="2">
    <source>
        <dbReference type="EMBL" id="KAK1660433.1"/>
    </source>
</evidence>
<dbReference type="SMART" id="SM00256">
    <property type="entry name" value="FBOX"/>
    <property type="match status" value="1"/>
</dbReference>
<evidence type="ECO:0000313" key="3">
    <source>
        <dbReference type="Proteomes" id="UP001231189"/>
    </source>
</evidence>
<accession>A0AAD8SLB3</accession>
<dbReference type="InterPro" id="IPR036047">
    <property type="entry name" value="F-box-like_dom_sf"/>
</dbReference>
<dbReference type="PROSITE" id="PS50181">
    <property type="entry name" value="FBOX"/>
    <property type="match status" value="1"/>
</dbReference>